<evidence type="ECO:0000313" key="2">
    <source>
        <dbReference type="Proteomes" id="UP001642360"/>
    </source>
</evidence>
<proteinExistence type="predicted"/>
<keyword evidence="2" id="KW-1185">Reference proteome</keyword>
<name>A0ABC8S115_9AQUA</name>
<dbReference type="AlphaFoldDB" id="A0ABC8S115"/>
<gene>
    <name evidence="1" type="ORF">ILEXP_LOCUS18661</name>
</gene>
<protein>
    <submittedName>
        <fullName evidence="1">Uncharacterized protein</fullName>
    </submittedName>
</protein>
<reference evidence="1 2" key="1">
    <citation type="submission" date="2024-02" db="EMBL/GenBank/DDBJ databases">
        <authorList>
            <person name="Vignale AGUSTIN F."/>
            <person name="Sosa J E."/>
            <person name="Modenutti C."/>
        </authorList>
    </citation>
    <scope>NUCLEOTIDE SEQUENCE [LARGE SCALE GENOMIC DNA]</scope>
</reference>
<accession>A0ABC8S115</accession>
<organism evidence="1 2">
    <name type="scientific">Ilex paraguariensis</name>
    <name type="common">yerba mate</name>
    <dbReference type="NCBI Taxonomy" id="185542"/>
    <lineage>
        <taxon>Eukaryota</taxon>
        <taxon>Viridiplantae</taxon>
        <taxon>Streptophyta</taxon>
        <taxon>Embryophyta</taxon>
        <taxon>Tracheophyta</taxon>
        <taxon>Spermatophyta</taxon>
        <taxon>Magnoliopsida</taxon>
        <taxon>eudicotyledons</taxon>
        <taxon>Gunneridae</taxon>
        <taxon>Pentapetalae</taxon>
        <taxon>asterids</taxon>
        <taxon>campanulids</taxon>
        <taxon>Aquifoliales</taxon>
        <taxon>Aquifoliaceae</taxon>
        <taxon>Ilex</taxon>
    </lineage>
</organism>
<dbReference type="Proteomes" id="UP001642360">
    <property type="component" value="Unassembled WGS sequence"/>
</dbReference>
<sequence length="127" mass="14369">MQGLAGFKVRSYVISLALELDLVGGGSAFAILSVQFHCAWQRQRQSTRRRDRLPRSNTICFTNVATATVQVYCTLIQCLLIKAHHARTVLDSISRLIKSSMTNERAYPDIFFQMMHRPSKPLPSSKI</sequence>
<dbReference type="EMBL" id="CAUOFW020002047">
    <property type="protein sequence ID" value="CAK9150505.1"/>
    <property type="molecule type" value="Genomic_DNA"/>
</dbReference>
<comment type="caution">
    <text evidence="1">The sequence shown here is derived from an EMBL/GenBank/DDBJ whole genome shotgun (WGS) entry which is preliminary data.</text>
</comment>
<evidence type="ECO:0000313" key="1">
    <source>
        <dbReference type="EMBL" id="CAK9150505.1"/>
    </source>
</evidence>